<feature type="region of interest" description="Disordered" evidence="1">
    <location>
        <begin position="84"/>
        <end position="103"/>
    </location>
</feature>
<comment type="caution">
    <text evidence="2">The sequence shown here is derived from an EMBL/GenBank/DDBJ whole genome shotgun (WGS) entry which is preliminary data.</text>
</comment>
<evidence type="ECO:0000313" key="2">
    <source>
        <dbReference type="EMBL" id="MBW0487816.1"/>
    </source>
</evidence>
<accession>A0A9Q3CMI8</accession>
<protein>
    <submittedName>
        <fullName evidence="2">Uncharacterized protein</fullName>
    </submittedName>
</protein>
<keyword evidence="3" id="KW-1185">Reference proteome</keyword>
<evidence type="ECO:0000256" key="1">
    <source>
        <dbReference type="SAM" id="MobiDB-lite"/>
    </source>
</evidence>
<reference evidence="2" key="1">
    <citation type="submission" date="2021-03" db="EMBL/GenBank/DDBJ databases">
        <title>Draft genome sequence of rust myrtle Austropuccinia psidii MF-1, a brazilian biotype.</title>
        <authorList>
            <person name="Quecine M.C."/>
            <person name="Pachon D.M.R."/>
            <person name="Bonatelli M.L."/>
            <person name="Correr F.H."/>
            <person name="Franceschini L.M."/>
            <person name="Leite T.F."/>
            <person name="Margarido G.R.A."/>
            <person name="Almeida C.A."/>
            <person name="Ferrarezi J.A."/>
            <person name="Labate C.A."/>
        </authorList>
    </citation>
    <scope>NUCLEOTIDE SEQUENCE</scope>
    <source>
        <strain evidence="2">MF-1</strain>
    </source>
</reference>
<dbReference type="AlphaFoldDB" id="A0A9Q3CMI8"/>
<dbReference type="Proteomes" id="UP000765509">
    <property type="component" value="Unassembled WGS sequence"/>
</dbReference>
<proteinExistence type="predicted"/>
<gene>
    <name evidence="2" type="ORF">O181_027531</name>
</gene>
<organism evidence="2 3">
    <name type="scientific">Austropuccinia psidii MF-1</name>
    <dbReference type="NCBI Taxonomy" id="1389203"/>
    <lineage>
        <taxon>Eukaryota</taxon>
        <taxon>Fungi</taxon>
        <taxon>Dikarya</taxon>
        <taxon>Basidiomycota</taxon>
        <taxon>Pucciniomycotina</taxon>
        <taxon>Pucciniomycetes</taxon>
        <taxon>Pucciniales</taxon>
        <taxon>Sphaerophragmiaceae</taxon>
        <taxon>Austropuccinia</taxon>
    </lineage>
</organism>
<dbReference type="EMBL" id="AVOT02009296">
    <property type="protein sequence ID" value="MBW0487816.1"/>
    <property type="molecule type" value="Genomic_DNA"/>
</dbReference>
<name>A0A9Q3CMI8_9BASI</name>
<sequence length="103" mass="12235">MVDVRKLGKIAPTLPLTFQFNRNLQPQDREDMHQVLQLHQLLQYLVKWEMENNSFKIESHWDELRESFQNICINKMPTKTPFQSLKGGIPTDISNSWRKRKPG</sequence>
<evidence type="ECO:0000313" key="3">
    <source>
        <dbReference type="Proteomes" id="UP000765509"/>
    </source>
</evidence>